<dbReference type="GO" id="GO:0072318">
    <property type="term" value="P:clathrin coat disassembly"/>
    <property type="evidence" value="ECO:0000318"/>
    <property type="project" value="GO_Central"/>
</dbReference>
<dbReference type="OrthoDB" id="1717591at2759"/>
<reference evidence="2" key="2">
    <citation type="submission" date="2019-01" db="UniProtKB">
        <authorList>
            <consortium name="EnsemblPlants"/>
        </authorList>
    </citation>
    <scope>IDENTIFICATION</scope>
    <source>
        <strain evidence="2">cv. Heinz 1706</strain>
    </source>
</reference>
<dbReference type="STRING" id="4081.A0A3Q7G784"/>
<feature type="region of interest" description="Disordered" evidence="1">
    <location>
        <begin position="327"/>
        <end position="350"/>
    </location>
</feature>
<feature type="compositionally biased region" description="Polar residues" evidence="1">
    <location>
        <begin position="580"/>
        <end position="589"/>
    </location>
</feature>
<dbReference type="OMA" id="WNGFNEK"/>
<dbReference type="FunCoup" id="A0A3Q7G784">
    <property type="interactions" value="530"/>
</dbReference>
<dbReference type="KEGG" id="sly:101252682"/>
<dbReference type="Gene3D" id="1.10.287.110">
    <property type="entry name" value="DnaJ domain"/>
    <property type="match status" value="1"/>
</dbReference>
<dbReference type="EnsemblPlants" id="Solyc04g080040.3.1">
    <property type="protein sequence ID" value="Solyc04g080040.3.1"/>
    <property type="gene ID" value="Solyc04g080040.3"/>
</dbReference>
<name>A0A3Q7G784_SOLLC</name>
<dbReference type="InterPro" id="IPR036869">
    <property type="entry name" value="J_dom_sf"/>
</dbReference>
<feature type="compositionally biased region" description="Basic and acidic residues" evidence="1">
    <location>
        <begin position="526"/>
        <end position="549"/>
    </location>
</feature>
<sequence length="770" mass="86852">MFFNEIGVSTNSRQFLYLNLRQWADIHRLCTDYIHLAVIICLSVFSMERISQKEHVLVDYGPQRSFEGSPSDMDMDFNDVFGGPPRRFSVQEARTRHSFNDSVESEEDSAGVSRNSWNGFNEKPVFGEENVNRRRNKGGDFYDDIFKVDEKSYSSSPVRPLSPKIEVFGTSLPAQFSLPTKLTKATDLPTFASGSHSPHRKREKEMKNDVPVFYRQSPLSREGTVIGDDLRYMSESDEQDIGGHLKKSGENMEDSSSEYQFHFSIYKWAGKGVPMLVSLKGGKHFKSNEKIKFEKCSSSNARMEKDNTFTSSPLGGNVNFSRDANFHSFSTRSKNPESSDKGNGIVGETLGIPKSKSVQSFKDDVGVYDTMLPTEREVEEHQFRKKTGLSDGIQIEIKKNSEETKKAQLKPLRAFLVNVAEEKGDINMAQETERKSNTVKVTQAAKTNVKVKENVKKIDNEADNKLKKGDVEVSENTQKRDSQAKRKGKRGPDKKIVVDTGVNRSSPPSSPKRSAENSTKAGIKGKVQDFVKMFNHEVHSTPQEVDSRSKSYKWKCSSNSGVESEKSYSMPKANEKVQLPTVNKTQDATPNVDKNFDKLGKTTKYSQRKTEIPQTKDYSDQKAAPSTNESRRDDRKVSVGNMDELFGGNFVVEELFEDQDTASQTNGKSEDNQASDAKIKQWSQGRKGNIRSLLSTLQLVLWPESGWKPVALMDLMEGNQVKRAYQRALLYIHPDKLQQKGAAAHQKYIAAKVFDILQEAWDHFNLIAPM</sequence>
<dbReference type="GeneID" id="101252682"/>
<dbReference type="GO" id="GO:0031982">
    <property type="term" value="C:vesicle"/>
    <property type="evidence" value="ECO:0000318"/>
    <property type="project" value="GO_Central"/>
</dbReference>
<dbReference type="PaxDb" id="4081-Solyc04g080040.2.1"/>
<keyword evidence="3" id="KW-1185">Reference proteome</keyword>
<dbReference type="PANTHER" id="PTHR23172:SF64">
    <property type="entry name" value="J DOMAIN-CONTAINING PROTEIN REQUIRED FOR CHLOROPLAST ACCUMULATION RESPONSE 1"/>
    <property type="match status" value="1"/>
</dbReference>
<dbReference type="GO" id="GO:0005737">
    <property type="term" value="C:cytoplasm"/>
    <property type="evidence" value="ECO:0000318"/>
    <property type="project" value="GO_Central"/>
</dbReference>
<dbReference type="InParanoid" id="A0A3Q7G784"/>
<feature type="region of interest" description="Disordered" evidence="1">
    <location>
        <begin position="460"/>
        <end position="638"/>
    </location>
</feature>
<feature type="compositionally biased region" description="Polar residues" evidence="1">
    <location>
        <begin position="661"/>
        <end position="682"/>
    </location>
</feature>
<dbReference type="GO" id="GO:0072583">
    <property type="term" value="P:clathrin-dependent endocytosis"/>
    <property type="evidence" value="ECO:0000318"/>
    <property type="project" value="GO_Central"/>
</dbReference>
<dbReference type="FunFam" id="1.10.287.110:FF:000043">
    <property type="entry name" value="J-domain protein required for chloroplast accumulation response 1"/>
    <property type="match status" value="1"/>
</dbReference>
<organism evidence="2">
    <name type="scientific">Solanum lycopersicum</name>
    <name type="common">Tomato</name>
    <name type="synonym">Lycopersicon esculentum</name>
    <dbReference type="NCBI Taxonomy" id="4081"/>
    <lineage>
        <taxon>Eukaryota</taxon>
        <taxon>Viridiplantae</taxon>
        <taxon>Streptophyta</taxon>
        <taxon>Embryophyta</taxon>
        <taxon>Tracheophyta</taxon>
        <taxon>Spermatophyta</taxon>
        <taxon>Magnoliopsida</taxon>
        <taxon>eudicotyledons</taxon>
        <taxon>Gunneridae</taxon>
        <taxon>Pentapetalae</taxon>
        <taxon>asterids</taxon>
        <taxon>lamiids</taxon>
        <taxon>Solanales</taxon>
        <taxon>Solanaceae</taxon>
        <taxon>Solanoideae</taxon>
        <taxon>Solaneae</taxon>
        <taxon>Solanum</taxon>
        <taxon>Solanum subgen. Lycopersicon</taxon>
    </lineage>
</organism>
<reference evidence="2" key="1">
    <citation type="journal article" date="2012" name="Nature">
        <title>The tomato genome sequence provides insights into fleshy fruit evolution.</title>
        <authorList>
            <consortium name="Tomato Genome Consortium"/>
        </authorList>
    </citation>
    <scope>NUCLEOTIDE SEQUENCE [LARGE SCALE GENOMIC DNA]</scope>
    <source>
        <strain evidence="2">cv. Heinz 1706</strain>
    </source>
</reference>
<dbReference type="AlphaFoldDB" id="A0A3Q7G784"/>
<dbReference type="SUPFAM" id="SSF46565">
    <property type="entry name" value="Chaperone J-domain"/>
    <property type="match status" value="1"/>
</dbReference>
<dbReference type="Proteomes" id="UP000004994">
    <property type="component" value="Chromosome 4"/>
</dbReference>
<dbReference type="Gramene" id="Solyc04g080040.3.1">
    <property type="protein sequence ID" value="Solyc04g080040.3.1"/>
    <property type="gene ID" value="Solyc04g080040.3"/>
</dbReference>
<feature type="region of interest" description="Disordered" evidence="1">
    <location>
        <begin position="660"/>
        <end position="682"/>
    </location>
</feature>
<dbReference type="GO" id="GO:0030276">
    <property type="term" value="F:clathrin binding"/>
    <property type="evidence" value="ECO:0000318"/>
    <property type="project" value="GO_Central"/>
</dbReference>
<evidence type="ECO:0000313" key="2">
    <source>
        <dbReference type="EnsemblPlants" id="Solyc04g080040.3.1"/>
    </source>
</evidence>
<protein>
    <recommendedName>
        <fullName evidence="4">J domain-containing protein</fullName>
    </recommendedName>
</protein>
<proteinExistence type="predicted"/>
<evidence type="ECO:0000313" key="3">
    <source>
        <dbReference type="Proteomes" id="UP000004994"/>
    </source>
</evidence>
<dbReference type="PANTHER" id="PTHR23172">
    <property type="entry name" value="AUXILIN/CYCLIN G-ASSOCIATED KINASE-RELATED"/>
    <property type="match status" value="1"/>
</dbReference>
<accession>A0A3Q7G784</accession>
<feature type="compositionally biased region" description="Basic and acidic residues" evidence="1">
    <location>
        <begin position="460"/>
        <end position="497"/>
    </location>
</feature>
<evidence type="ECO:0000256" key="1">
    <source>
        <dbReference type="SAM" id="MobiDB-lite"/>
    </source>
</evidence>
<evidence type="ECO:0008006" key="4">
    <source>
        <dbReference type="Google" id="ProtNLM"/>
    </source>
</evidence>